<sequence>MGVWPEDSWPAGAEQLEGSYAPTFIRQDKIPKSHKGCNYTRKIKLDQKSRDTYYANMIIVLGSANYYDQMNC</sequence>
<dbReference type="Proteomes" id="UP001201812">
    <property type="component" value="Unassembled WGS sequence"/>
</dbReference>
<keyword evidence="2" id="KW-1185">Reference proteome</keyword>
<protein>
    <submittedName>
        <fullName evidence="1">Uncharacterized protein</fullName>
    </submittedName>
</protein>
<evidence type="ECO:0000313" key="1">
    <source>
        <dbReference type="EMBL" id="KAI1701417.1"/>
    </source>
</evidence>
<evidence type="ECO:0000313" key="2">
    <source>
        <dbReference type="Proteomes" id="UP001201812"/>
    </source>
</evidence>
<reference evidence="1" key="1">
    <citation type="submission" date="2022-01" db="EMBL/GenBank/DDBJ databases">
        <title>Genome Sequence Resource for Two Populations of Ditylenchus destructor, the Migratory Endoparasitic Phytonematode.</title>
        <authorList>
            <person name="Zhang H."/>
            <person name="Lin R."/>
            <person name="Xie B."/>
        </authorList>
    </citation>
    <scope>NUCLEOTIDE SEQUENCE</scope>
    <source>
        <strain evidence="1">BazhouSP</strain>
    </source>
</reference>
<accession>A0AAD4MU38</accession>
<proteinExistence type="predicted"/>
<comment type="caution">
    <text evidence="1">The sequence shown here is derived from an EMBL/GenBank/DDBJ whole genome shotgun (WGS) entry which is preliminary data.</text>
</comment>
<name>A0AAD4MU38_9BILA</name>
<gene>
    <name evidence="1" type="ORF">DdX_16095</name>
</gene>
<organism evidence="1 2">
    <name type="scientific">Ditylenchus destructor</name>
    <dbReference type="NCBI Taxonomy" id="166010"/>
    <lineage>
        <taxon>Eukaryota</taxon>
        <taxon>Metazoa</taxon>
        <taxon>Ecdysozoa</taxon>
        <taxon>Nematoda</taxon>
        <taxon>Chromadorea</taxon>
        <taxon>Rhabditida</taxon>
        <taxon>Tylenchina</taxon>
        <taxon>Tylenchomorpha</taxon>
        <taxon>Sphaerularioidea</taxon>
        <taxon>Anguinidae</taxon>
        <taxon>Anguininae</taxon>
        <taxon>Ditylenchus</taxon>
    </lineage>
</organism>
<dbReference type="EMBL" id="JAKKPZ010000119">
    <property type="protein sequence ID" value="KAI1701417.1"/>
    <property type="molecule type" value="Genomic_DNA"/>
</dbReference>
<dbReference type="AlphaFoldDB" id="A0AAD4MU38"/>